<dbReference type="Proteomes" id="UP000294933">
    <property type="component" value="Unassembled WGS sequence"/>
</dbReference>
<dbReference type="SUPFAM" id="SSF52047">
    <property type="entry name" value="RNI-like"/>
    <property type="match status" value="1"/>
</dbReference>
<dbReference type="VEuPathDB" id="FungiDB:BD410DRAFT_841133"/>
<proteinExistence type="predicted"/>
<name>A0A4Y7PZ95_9AGAM</name>
<dbReference type="EMBL" id="ML170186">
    <property type="protein sequence ID" value="TDL20703.1"/>
    <property type="molecule type" value="Genomic_DNA"/>
</dbReference>
<evidence type="ECO:0000313" key="2">
    <source>
        <dbReference type="Proteomes" id="UP000294933"/>
    </source>
</evidence>
<dbReference type="AlphaFoldDB" id="A0A4Y7PZ95"/>
<dbReference type="STRING" id="50990.A0A4Y7PZ95"/>
<evidence type="ECO:0000313" key="1">
    <source>
        <dbReference type="EMBL" id="TDL20703.1"/>
    </source>
</evidence>
<sequence length="231" mass="25202">MGLLPVHVPTPPTLEKAVFRILPMTMMAADEGIVVLPALKDLHLSITDTHTIVPPGASPLLMNIRAPVLDKLHLQSEDGVTMSIREIILPFLKQSKASLTSLHLDGDYSEMDSLVEFLEHLPHLQELSLSSRHLNSDDLLAHLQKPVVKHTSTVLCAPELAIIGPFSPIPTLASMVEFILSRSSNGSGGLRAVVMPSVWSAGDLRSHPGISGCIKNGLQVLSREYEQRYDF</sequence>
<keyword evidence="2" id="KW-1185">Reference proteome</keyword>
<gene>
    <name evidence="1" type="ORF">BD410DRAFT_841133</name>
</gene>
<reference evidence="1 2" key="1">
    <citation type="submission" date="2018-06" db="EMBL/GenBank/DDBJ databases">
        <title>A transcriptomic atlas of mushroom development highlights an independent origin of complex multicellularity.</title>
        <authorList>
            <consortium name="DOE Joint Genome Institute"/>
            <person name="Krizsan K."/>
            <person name="Almasi E."/>
            <person name="Merenyi Z."/>
            <person name="Sahu N."/>
            <person name="Viragh M."/>
            <person name="Koszo T."/>
            <person name="Mondo S."/>
            <person name="Kiss B."/>
            <person name="Balint B."/>
            <person name="Kues U."/>
            <person name="Barry K."/>
            <person name="Hegedus J.C."/>
            <person name="Henrissat B."/>
            <person name="Johnson J."/>
            <person name="Lipzen A."/>
            <person name="Ohm R."/>
            <person name="Nagy I."/>
            <person name="Pangilinan J."/>
            <person name="Yan J."/>
            <person name="Xiong Y."/>
            <person name="Grigoriev I.V."/>
            <person name="Hibbett D.S."/>
            <person name="Nagy L.G."/>
        </authorList>
    </citation>
    <scope>NUCLEOTIDE SEQUENCE [LARGE SCALE GENOMIC DNA]</scope>
    <source>
        <strain evidence="1 2">SZMC22713</strain>
    </source>
</reference>
<dbReference type="InterPro" id="IPR032675">
    <property type="entry name" value="LRR_dom_sf"/>
</dbReference>
<organism evidence="1 2">
    <name type="scientific">Rickenella mellea</name>
    <dbReference type="NCBI Taxonomy" id="50990"/>
    <lineage>
        <taxon>Eukaryota</taxon>
        <taxon>Fungi</taxon>
        <taxon>Dikarya</taxon>
        <taxon>Basidiomycota</taxon>
        <taxon>Agaricomycotina</taxon>
        <taxon>Agaricomycetes</taxon>
        <taxon>Hymenochaetales</taxon>
        <taxon>Rickenellaceae</taxon>
        <taxon>Rickenella</taxon>
    </lineage>
</organism>
<accession>A0A4Y7PZ95</accession>
<protein>
    <submittedName>
        <fullName evidence="1">Uncharacterized protein</fullName>
    </submittedName>
</protein>
<dbReference type="Gene3D" id="3.80.10.10">
    <property type="entry name" value="Ribonuclease Inhibitor"/>
    <property type="match status" value="1"/>
</dbReference>